<dbReference type="PANTHER" id="PTHR42708:SF1">
    <property type="entry name" value="GLIDING MOTILITY PROTEIN MGLA"/>
    <property type="match status" value="1"/>
</dbReference>
<evidence type="ECO:0000313" key="1">
    <source>
        <dbReference type="EMBL" id="MFC3686539.1"/>
    </source>
</evidence>
<protein>
    <submittedName>
        <fullName evidence="1">ATP/GTP-binding protein</fullName>
    </submittedName>
</protein>
<dbReference type="RefSeq" id="WP_382179529.1">
    <property type="nucleotide sequence ID" value="NZ_JBHRXX010000010.1"/>
</dbReference>
<dbReference type="Proteomes" id="UP001595729">
    <property type="component" value="Unassembled WGS sequence"/>
</dbReference>
<reference evidence="2" key="1">
    <citation type="journal article" date="2019" name="Int. J. Syst. Evol. Microbiol.">
        <title>The Global Catalogue of Microorganisms (GCM) 10K type strain sequencing project: providing services to taxonomists for standard genome sequencing and annotation.</title>
        <authorList>
            <consortium name="The Broad Institute Genomics Platform"/>
            <consortium name="The Broad Institute Genome Sequencing Center for Infectious Disease"/>
            <person name="Wu L."/>
            <person name="Ma J."/>
        </authorList>
    </citation>
    <scope>NUCLEOTIDE SEQUENCE [LARGE SCALE GENOMIC DNA]</scope>
    <source>
        <strain evidence="2">KCTC 42501</strain>
    </source>
</reference>
<gene>
    <name evidence="1" type="ORF">ACFOPI_23300</name>
</gene>
<name>A0ABV7WAW8_9BURK</name>
<dbReference type="EMBL" id="JBHRXX010000010">
    <property type="protein sequence ID" value="MFC3686539.1"/>
    <property type="molecule type" value="Genomic_DNA"/>
</dbReference>
<dbReference type="Gene3D" id="3.40.50.300">
    <property type="entry name" value="P-loop containing nucleotide triphosphate hydrolases"/>
    <property type="match status" value="1"/>
</dbReference>
<organism evidence="1 2">
    <name type="scientific">Hydrogenophaga luteola</name>
    <dbReference type="NCBI Taxonomy" id="1591122"/>
    <lineage>
        <taxon>Bacteria</taxon>
        <taxon>Pseudomonadati</taxon>
        <taxon>Pseudomonadota</taxon>
        <taxon>Betaproteobacteria</taxon>
        <taxon>Burkholderiales</taxon>
        <taxon>Comamonadaceae</taxon>
        <taxon>Hydrogenophaga</taxon>
    </lineage>
</organism>
<dbReference type="SUPFAM" id="SSF52540">
    <property type="entry name" value="P-loop containing nucleoside triphosphate hydrolases"/>
    <property type="match status" value="1"/>
</dbReference>
<sequence length="176" mass="19142">MKEHKIIITGTMGAGKTTAIAAVSEVPPIVTDVTNNDRSVDKELTTVGFDYGVLTLDNGDRIRLFGTPGQERFRFVWSVIAKRALGLIILLDNSRPQPLADLSVYLDGFGDELKTMPCVVGVGRTETHPLPGVEDVAAALELRGYLFPVLPVDVRQRGDVVLLIDVLLSQLEADML</sequence>
<proteinExistence type="predicted"/>
<dbReference type="InterPro" id="IPR052705">
    <property type="entry name" value="Gliding_Motility_GTPase"/>
</dbReference>
<dbReference type="PANTHER" id="PTHR42708">
    <property type="entry name" value="ATP/GTP-BINDING PROTEIN-RELATED"/>
    <property type="match status" value="1"/>
</dbReference>
<evidence type="ECO:0000313" key="2">
    <source>
        <dbReference type="Proteomes" id="UP001595729"/>
    </source>
</evidence>
<accession>A0ABV7WAW8</accession>
<comment type="caution">
    <text evidence="1">The sequence shown here is derived from an EMBL/GenBank/DDBJ whole genome shotgun (WGS) entry which is preliminary data.</text>
</comment>
<dbReference type="InterPro" id="IPR027417">
    <property type="entry name" value="P-loop_NTPase"/>
</dbReference>
<keyword evidence="2" id="KW-1185">Reference proteome</keyword>